<reference evidence="8 9" key="1">
    <citation type="submission" date="2018-07" db="EMBL/GenBank/DDBJ databases">
        <title>A high quality draft genome assembly of the barn swallow (H. rustica rustica).</title>
        <authorList>
            <person name="Formenti G."/>
            <person name="Chiara M."/>
            <person name="Poveda L."/>
            <person name="Francoijs K.-J."/>
            <person name="Bonisoli-Alquati A."/>
            <person name="Canova L."/>
            <person name="Gianfranceschi L."/>
            <person name="Horner D.S."/>
            <person name="Saino N."/>
        </authorList>
    </citation>
    <scope>NUCLEOTIDE SEQUENCE [LARGE SCALE GENOMIC DNA]</scope>
    <source>
        <strain evidence="8">Chelidonia</strain>
        <tissue evidence="8">Blood</tissue>
    </source>
</reference>
<evidence type="ECO:0000256" key="2">
    <source>
        <dbReference type="ARBA" id="ARBA00005726"/>
    </source>
</evidence>
<evidence type="ECO:0000256" key="1">
    <source>
        <dbReference type="ARBA" id="ARBA00004123"/>
    </source>
</evidence>
<gene>
    <name evidence="8" type="ORF">DUI87_27971</name>
</gene>
<dbReference type="GO" id="GO:0034244">
    <property type="term" value="P:negative regulation of transcription elongation by RNA polymerase II"/>
    <property type="evidence" value="ECO:0007669"/>
    <property type="project" value="TreeGrafter"/>
</dbReference>
<protein>
    <recommendedName>
        <fullName evidence="10">Negative elongation factor C/D</fullName>
    </recommendedName>
</protein>
<dbReference type="GO" id="GO:0003723">
    <property type="term" value="F:RNA binding"/>
    <property type="evidence" value="ECO:0007669"/>
    <property type="project" value="TreeGrafter"/>
</dbReference>
<evidence type="ECO:0000313" key="9">
    <source>
        <dbReference type="Proteomes" id="UP000269221"/>
    </source>
</evidence>
<dbReference type="OrthoDB" id="511287at2759"/>
<keyword evidence="5" id="KW-0804">Transcription</keyword>
<name>A0A3M0J456_HIRRU</name>
<dbReference type="STRING" id="333673.A0A3M0J456"/>
<proteinExistence type="inferred from homology"/>
<evidence type="ECO:0008006" key="10">
    <source>
        <dbReference type="Google" id="ProtNLM"/>
    </source>
</evidence>
<comment type="subcellular location">
    <subcellularLocation>
        <location evidence="1">Nucleus</location>
    </subcellularLocation>
</comment>
<dbReference type="PANTHER" id="PTHR12144:SF0">
    <property type="entry name" value="NEGATIVE ELONGATION FACTOR C_D"/>
    <property type="match status" value="1"/>
</dbReference>
<dbReference type="Pfam" id="PF04858">
    <property type="entry name" value="TH1"/>
    <property type="match status" value="2"/>
</dbReference>
<evidence type="ECO:0000313" key="8">
    <source>
        <dbReference type="EMBL" id="RMB95857.1"/>
    </source>
</evidence>
<comment type="caution">
    <text evidence="8">The sequence shown here is derived from an EMBL/GenBank/DDBJ whole genome shotgun (WGS) entry which is preliminary data.</text>
</comment>
<dbReference type="AlphaFoldDB" id="A0A3M0J456"/>
<evidence type="ECO:0000256" key="5">
    <source>
        <dbReference type="ARBA" id="ARBA00023163"/>
    </source>
</evidence>
<evidence type="ECO:0000256" key="3">
    <source>
        <dbReference type="ARBA" id="ARBA00022491"/>
    </source>
</evidence>
<dbReference type="Proteomes" id="UP000269221">
    <property type="component" value="Unassembled WGS sequence"/>
</dbReference>
<comment type="similarity">
    <text evidence="2">Belongs to the NELF-D family.</text>
</comment>
<keyword evidence="4" id="KW-0805">Transcription regulation</keyword>
<sequence>MEDADYFEGSAAEWGSEADGAVQDDEDGEGEDDAEVQQECLKKFSTPDYIMEPSIFNTLKRYFQAGGSPENVIQLLSENYTAVAQTVNLLAEWLIQTGVEPMQVQETVENHLKSLLIKHFDPRKADSIFTEEGELISDAGYQGEITSVSTACQQLEVFSRVLRTSLATILDGGEENLEKNLPEFAKMVCHGEHTYLFAQSMMSILAQEEQGGSAVRRIAQEVQRYAHEKGHDASQITLALGTAASYPRACQALGAMLSKGALNPADITVLFKMFTSMDPPPVELIRVPAFLDLFMQSLFKPGAKINQDHKHKYIHILAYAASVVEMWKKNKRVSINKDELKSTSKAIETVHNLCCNENKGASELVAELSTLYQCIRFPVVAMGVLKWVDWTVSEPRYFQLQTDHTPVHLALLDELELKKTLLDRMVHLLSRGYVLPVVSYIRKCLEKLDTDISLIRYFVTEVLDVIAPPYTSDFVQLFLPILENESIAGTIKQKVNMILSRSS</sequence>
<keyword evidence="6" id="KW-0539">Nucleus</keyword>
<organism evidence="8 9">
    <name type="scientific">Hirundo rustica rustica</name>
    <dbReference type="NCBI Taxonomy" id="333673"/>
    <lineage>
        <taxon>Eukaryota</taxon>
        <taxon>Metazoa</taxon>
        <taxon>Chordata</taxon>
        <taxon>Craniata</taxon>
        <taxon>Vertebrata</taxon>
        <taxon>Euteleostomi</taxon>
        <taxon>Archelosauria</taxon>
        <taxon>Archosauria</taxon>
        <taxon>Dinosauria</taxon>
        <taxon>Saurischia</taxon>
        <taxon>Theropoda</taxon>
        <taxon>Coelurosauria</taxon>
        <taxon>Aves</taxon>
        <taxon>Neognathae</taxon>
        <taxon>Neoaves</taxon>
        <taxon>Telluraves</taxon>
        <taxon>Australaves</taxon>
        <taxon>Passeriformes</taxon>
        <taxon>Sylvioidea</taxon>
        <taxon>Hirundinidae</taxon>
        <taxon>Hirundo</taxon>
    </lineage>
</organism>
<dbReference type="PANTHER" id="PTHR12144">
    <property type="entry name" value="NEGATIVE ELONGATION FACTOR D"/>
    <property type="match status" value="1"/>
</dbReference>
<dbReference type="GO" id="GO:0032021">
    <property type="term" value="C:NELF complex"/>
    <property type="evidence" value="ECO:0007669"/>
    <property type="project" value="TreeGrafter"/>
</dbReference>
<dbReference type="InterPro" id="IPR006942">
    <property type="entry name" value="TH1"/>
</dbReference>
<evidence type="ECO:0000256" key="4">
    <source>
        <dbReference type="ARBA" id="ARBA00023015"/>
    </source>
</evidence>
<feature type="compositionally biased region" description="Acidic residues" evidence="7">
    <location>
        <begin position="22"/>
        <end position="35"/>
    </location>
</feature>
<evidence type="ECO:0000256" key="6">
    <source>
        <dbReference type="ARBA" id="ARBA00023242"/>
    </source>
</evidence>
<accession>A0A3M0J456</accession>
<keyword evidence="9" id="KW-1185">Reference proteome</keyword>
<evidence type="ECO:0000256" key="7">
    <source>
        <dbReference type="SAM" id="MobiDB-lite"/>
    </source>
</evidence>
<dbReference type="EMBL" id="QRBI01000184">
    <property type="protein sequence ID" value="RMB95857.1"/>
    <property type="molecule type" value="Genomic_DNA"/>
</dbReference>
<feature type="region of interest" description="Disordered" evidence="7">
    <location>
        <begin position="1"/>
        <end position="35"/>
    </location>
</feature>
<keyword evidence="3" id="KW-0678">Repressor</keyword>